<evidence type="ECO:0000313" key="2">
    <source>
        <dbReference type="Proteomes" id="UP001469553"/>
    </source>
</evidence>
<dbReference type="Proteomes" id="UP001469553">
    <property type="component" value="Unassembled WGS sequence"/>
</dbReference>
<comment type="caution">
    <text evidence="1">The sequence shown here is derived from an EMBL/GenBank/DDBJ whole genome shotgun (WGS) entry which is preliminary data.</text>
</comment>
<proteinExistence type="predicted"/>
<accession>A0ABV0Y3S8</accession>
<evidence type="ECO:0000313" key="1">
    <source>
        <dbReference type="EMBL" id="MEQ2288211.1"/>
    </source>
</evidence>
<protein>
    <submittedName>
        <fullName evidence="1">Uncharacterized protein</fullName>
    </submittedName>
</protein>
<sequence>MNNKISGTMTCRQMRLNSGCVGMRHSNMFGHKQRFKSVQTCGGRVIIWAYFAATGPSQHVVIESTVNINPSKVSDSYSRVKCEVICPTKKHGPICVISKTIILNTAANLQQNG</sequence>
<dbReference type="EMBL" id="JAHRIP010020513">
    <property type="protein sequence ID" value="MEQ2288211.1"/>
    <property type="molecule type" value="Genomic_DNA"/>
</dbReference>
<keyword evidence="2" id="KW-1185">Reference proteome</keyword>
<gene>
    <name evidence="1" type="ORF">AMECASPLE_020440</name>
</gene>
<reference evidence="1 2" key="1">
    <citation type="submission" date="2021-06" db="EMBL/GenBank/DDBJ databases">
        <authorList>
            <person name="Palmer J.M."/>
        </authorList>
    </citation>
    <scope>NUCLEOTIDE SEQUENCE [LARGE SCALE GENOMIC DNA]</scope>
    <source>
        <strain evidence="1 2">AS_MEX2019</strain>
        <tissue evidence="1">Muscle</tissue>
    </source>
</reference>
<organism evidence="1 2">
    <name type="scientific">Ameca splendens</name>
    <dbReference type="NCBI Taxonomy" id="208324"/>
    <lineage>
        <taxon>Eukaryota</taxon>
        <taxon>Metazoa</taxon>
        <taxon>Chordata</taxon>
        <taxon>Craniata</taxon>
        <taxon>Vertebrata</taxon>
        <taxon>Euteleostomi</taxon>
        <taxon>Actinopterygii</taxon>
        <taxon>Neopterygii</taxon>
        <taxon>Teleostei</taxon>
        <taxon>Neoteleostei</taxon>
        <taxon>Acanthomorphata</taxon>
        <taxon>Ovalentaria</taxon>
        <taxon>Atherinomorphae</taxon>
        <taxon>Cyprinodontiformes</taxon>
        <taxon>Goodeidae</taxon>
        <taxon>Ameca</taxon>
    </lineage>
</organism>
<name>A0ABV0Y3S8_9TELE</name>